<dbReference type="InterPro" id="IPR016167">
    <property type="entry name" value="FAD-bd_PCMH_sub1"/>
</dbReference>
<evidence type="ECO:0000313" key="4">
    <source>
        <dbReference type="EMBL" id="MFC5476255.1"/>
    </source>
</evidence>
<dbReference type="SUPFAM" id="SSF56176">
    <property type="entry name" value="FAD-binding/transporter-associated domain-like"/>
    <property type="match status" value="1"/>
</dbReference>
<keyword evidence="5" id="KW-1185">Reference proteome</keyword>
<dbReference type="InterPro" id="IPR015213">
    <property type="entry name" value="Cholesterol_OX_subst-bd"/>
</dbReference>
<protein>
    <submittedName>
        <fullName evidence="4">Cholesterol oxidase substrate-binding domain-containing protein</fullName>
    </submittedName>
</protein>
<proteinExistence type="predicted"/>
<dbReference type="RefSeq" id="WP_379000282.1">
    <property type="nucleotide sequence ID" value="NZ_JBHSMT010000030.1"/>
</dbReference>
<evidence type="ECO:0000256" key="1">
    <source>
        <dbReference type="ARBA" id="ARBA00022630"/>
    </source>
</evidence>
<dbReference type="InterPro" id="IPR010031">
    <property type="entry name" value="FAD_lactone_oxidase-like"/>
</dbReference>
<dbReference type="InterPro" id="IPR016170">
    <property type="entry name" value="Cytok_DH_C_sf"/>
</dbReference>
<dbReference type="InterPro" id="IPR016171">
    <property type="entry name" value="Vanillyl_alc_oxidase_C-sub2"/>
</dbReference>
<dbReference type="Gene3D" id="3.40.462.10">
    <property type="entry name" value="FAD-linked oxidases, C-terminal domain"/>
    <property type="match status" value="1"/>
</dbReference>
<dbReference type="Pfam" id="PF09129">
    <property type="entry name" value="Chol_subst-bind"/>
    <property type="match status" value="1"/>
</dbReference>
<dbReference type="EMBL" id="JBHSMT010000030">
    <property type="protein sequence ID" value="MFC5476255.1"/>
    <property type="molecule type" value="Genomic_DNA"/>
</dbReference>
<dbReference type="Proteomes" id="UP001596045">
    <property type="component" value="Unassembled WGS sequence"/>
</dbReference>
<accession>A0ABW0MDX6</accession>
<dbReference type="PROSITE" id="PS51318">
    <property type="entry name" value="TAT"/>
    <property type="match status" value="1"/>
</dbReference>
<dbReference type="InterPro" id="IPR016164">
    <property type="entry name" value="FAD-linked_Oxase-like_C"/>
</dbReference>
<dbReference type="InterPro" id="IPR016169">
    <property type="entry name" value="FAD-bd_PCMH_sub2"/>
</dbReference>
<dbReference type="PANTHER" id="PTHR43762:SF1">
    <property type="entry name" value="D-ARABINONO-1,4-LACTONE OXIDASE"/>
    <property type="match status" value="1"/>
</dbReference>
<organism evidence="4 5">
    <name type="scientific">Paraherbaspirillum soli</name>
    <dbReference type="NCBI Taxonomy" id="631222"/>
    <lineage>
        <taxon>Bacteria</taxon>
        <taxon>Pseudomonadati</taxon>
        <taxon>Pseudomonadota</taxon>
        <taxon>Betaproteobacteria</taxon>
        <taxon>Burkholderiales</taxon>
        <taxon>Oxalobacteraceae</taxon>
        <taxon>Paraherbaspirillum</taxon>
    </lineage>
</organism>
<dbReference type="InterPro" id="IPR006311">
    <property type="entry name" value="TAT_signal"/>
</dbReference>
<feature type="domain" description="FAD-binding PCMH-type" evidence="3">
    <location>
        <begin position="70"/>
        <end position="262"/>
    </location>
</feature>
<dbReference type="Gene3D" id="3.30.465.10">
    <property type="match status" value="1"/>
</dbReference>
<gene>
    <name evidence="4" type="ORF">ACFPM8_20015</name>
</gene>
<dbReference type="Gene3D" id="3.30.43.10">
    <property type="entry name" value="Uridine Diphospho-n-acetylenolpyruvylglucosamine Reductase, domain 2"/>
    <property type="match status" value="1"/>
</dbReference>
<dbReference type="InterPro" id="IPR016166">
    <property type="entry name" value="FAD-bd_PCMH"/>
</dbReference>
<dbReference type="InterPro" id="IPR036318">
    <property type="entry name" value="FAD-bd_PCMH-like_sf"/>
</dbReference>
<evidence type="ECO:0000256" key="2">
    <source>
        <dbReference type="ARBA" id="ARBA00022827"/>
    </source>
</evidence>
<keyword evidence="1" id="KW-0285">Flavoprotein</keyword>
<dbReference type="PROSITE" id="PS51387">
    <property type="entry name" value="FAD_PCMH"/>
    <property type="match status" value="1"/>
</dbReference>
<dbReference type="PANTHER" id="PTHR43762">
    <property type="entry name" value="L-GULONOLACTONE OXIDASE"/>
    <property type="match status" value="1"/>
</dbReference>
<sequence>MDAKDQQQKTNSGRRDFLSNTGKVAAIGALAGWIPLAQMSAAQAASGSLPANFPSDIPLYKQTFKNWAGDIKVDDVWTCAPRSADEIVKIANWAKDNAYKVRPRGMMHTWSPLTVTAGADASKVVLLDTTRYLTAVAIDTSGSRPMVTAQTGITMEALLTALEKAGLGMTATPAPGDLTLGGVLAIDGHGTAVPANGEQRLPGSTYGSVSNLVLALTAVVYDDSSRSYVLKKFARDDPQIAALLVHVGRALIVEATLQVAPNQRLRCQSWFDIPYAELFAPAGSGGKTFSSFLDSAGRVEAIWFPFTSKPWLKVWTVTPNKPLFSRETTQPFNYPFSDTLSTEVGDLMHKIAVLGQGELTPAFGQMQYTAASAGLVTTFSWDLWGWSKNLLLYVRPTTLRVTANGYAVLTKRANVQRVLNEFTTFYQARLTAYQQMKRFPMNGPVEIRVTGLDDPNDVPSSNGVSPLLSALRPRPDHPEWDVAVWFDILTFPGTPYANQFYREIEQWIESNYSGSYAAVRPEWSKGWGYTDQAAWADPVALQTTIPNAFRVGQSAVSNWDVARAALNKFDPYRIFSSPLQDSLLP</sequence>
<dbReference type="SUPFAM" id="SSF55103">
    <property type="entry name" value="FAD-linked oxidases, C-terminal domain"/>
    <property type="match status" value="1"/>
</dbReference>
<dbReference type="Gene3D" id="1.10.45.10">
    <property type="entry name" value="Vanillyl-alcohol Oxidase, Chain A, domain 4"/>
    <property type="match status" value="1"/>
</dbReference>
<keyword evidence="2" id="KW-0274">FAD</keyword>
<dbReference type="Pfam" id="PF01565">
    <property type="entry name" value="FAD_binding_4"/>
    <property type="match status" value="1"/>
</dbReference>
<name>A0ABW0MDX6_9BURK</name>
<reference evidence="5" key="1">
    <citation type="journal article" date="2019" name="Int. J. Syst. Evol. Microbiol.">
        <title>The Global Catalogue of Microorganisms (GCM) 10K type strain sequencing project: providing services to taxonomists for standard genome sequencing and annotation.</title>
        <authorList>
            <consortium name="The Broad Institute Genomics Platform"/>
            <consortium name="The Broad Institute Genome Sequencing Center for Infectious Disease"/>
            <person name="Wu L."/>
            <person name="Ma J."/>
        </authorList>
    </citation>
    <scope>NUCLEOTIDE SEQUENCE [LARGE SCALE GENOMIC DNA]</scope>
    <source>
        <strain evidence="5">JCM 17066</strain>
    </source>
</reference>
<evidence type="ECO:0000313" key="5">
    <source>
        <dbReference type="Proteomes" id="UP001596045"/>
    </source>
</evidence>
<comment type="caution">
    <text evidence="4">The sequence shown here is derived from an EMBL/GenBank/DDBJ whole genome shotgun (WGS) entry which is preliminary data.</text>
</comment>
<evidence type="ECO:0000259" key="3">
    <source>
        <dbReference type="PROSITE" id="PS51387"/>
    </source>
</evidence>
<dbReference type="InterPro" id="IPR006094">
    <property type="entry name" value="Oxid_FAD_bind_N"/>
</dbReference>